<name>W8QN14_9VIRU</name>
<evidence type="ECO:0000313" key="4">
    <source>
        <dbReference type="EMBL" id="AHL67573.1"/>
    </source>
</evidence>
<dbReference type="GO" id="GO:0046872">
    <property type="term" value="F:metal ion binding"/>
    <property type="evidence" value="ECO:0007669"/>
    <property type="project" value="UniProtKB-KW"/>
</dbReference>
<dbReference type="Proteomes" id="UP000110868">
    <property type="component" value="Segment"/>
</dbReference>
<reference evidence="4 5" key="1">
    <citation type="submission" date="2013-12" db="EMBL/GenBank/DDBJ databases">
        <authorList>
            <person name="Tong Y."/>
            <person name="Zhang J."/>
            <person name="Huang Y."/>
            <person name="Li S."/>
            <person name="Pei G."/>
            <person name="Zhang Z."/>
            <person name="Mi Z."/>
            <person name="An X."/>
        </authorList>
    </citation>
    <scope>NUCLEOTIDE SEQUENCE [LARGE SCALE GENOMIC DNA]</scope>
    <source>
        <strain evidence="4">AMIV</strain>
    </source>
</reference>
<dbReference type="SUPFAM" id="SSF55811">
    <property type="entry name" value="Nudix"/>
    <property type="match status" value="1"/>
</dbReference>
<dbReference type="Gene3D" id="3.90.79.10">
    <property type="entry name" value="Nucleoside Triphosphate Pyrophosphohydrolase"/>
    <property type="match status" value="1"/>
</dbReference>
<dbReference type="KEGG" id="vg:18938241"/>
<evidence type="ECO:0000313" key="5">
    <source>
        <dbReference type="Proteomes" id="UP000110868"/>
    </source>
</evidence>
<sequence length="217" mass="25174">MEPEKLTILASSKEKRYIRKIKTTPECLKKFLFTPTKSASLSLGMMLITSDCKAVLLKRTASFLYPLVKKNSLLLNDWIVDALYPSEISELASKTPFPKSAKGLSPIYIFPGGHSNKNEFAIHTLLRELKEETSINFYLNQLKFHQTYFFEVVILDLMIMRRFRNLVFPVKVDLTSREIARNFKETKHTRDPLFVDIFYCQDLVQALLTVQNIMLLK</sequence>
<dbReference type="RefSeq" id="YP_009021157.1">
    <property type="nucleotide sequence ID" value="NC_023848.1"/>
</dbReference>
<dbReference type="InterPro" id="IPR015797">
    <property type="entry name" value="NUDIX_hydrolase-like_dom_sf"/>
</dbReference>
<evidence type="ECO:0000256" key="1">
    <source>
        <dbReference type="ARBA" id="ARBA00022723"/>
    </source>
</evidence>
<protein>
    <recommendedName>
        <fullName evidence="6">Nudix hydrolase domain-containing protein</fullName>
    </recommendedName>
</protein>
<keyword evidence="1" id="KW-0479">Metal-binding</keyword>
<dbReference type="EMBL" id="KF938901">
    <property type="protein sequence ID" value="AHL67573.1"/>
    <property type="molecule type" value="Genomic_DNA"/>
</dbReference>
<evidence type="ECO:0000256" key="2">
    <source>
        <dbReference type="ARBA" id="ARBA00022842"/>
    </source>
</evidence>
<keyword evidence="2" id="KW-0460">Magnesium</keyword>
<gene>
    <name evidence="4" type="ORF">AMIV_080</name>
</gene>
<evidence type="ECO:0008006" key="6">
    <source>
        <dbReference type="Google" id="ProtNLM"/>
    </source>
</evidence>
<dbReference type="GeneID" id="18938241"/>
<proteinExistence type="predicted"/>
<dbReference type="InterPro" id="IPR003301">
    <property type="entry name" value="Vaccinia_D10_decapping"/>
</dbReference>
<dbReference type="PRINTS" id="PR01364">
    <property type="entry name" value="VD10PROTEIN"/>
</dbReference>
<dbReference type="OrthoDB" id="20531at10239"/>
<evidence type="ECO:0000256" key="3">
    <source>
        <dbReference type="ARBA" id="ARBA00023211"/>
    </source>
</evidence>
<accession>W8QN14</accession>
<organism evidence="4 5">
    <name type="scientific">Chloriridovirus anopheles1</name>
    <dbReference type="NCBI Taxonomy" id="1465751"/>
    <lineage>
        <taxon>Viruses</taxon>
        <taxon>Varidnaviria</taxon>
        <taxon>Bamfordvirae</taxon>
        <taxon>Nucleocytoviricota</taxon>
        <taxon>Megaviricetes</taxon>
        <taxon>Pimascovirales</taxon>
        <taxon>Pimascovirales incertae sedis</taxon>
        <taxon>Iridoviridae</taxon>
        <taxon>Betairidovirinae</taxon>
        <taxon>Chloriridovirus</taxon>
    </lineage>
</organism>
<keyword evidence="5" id="KW-1185">Reference proteome</keyword>
<keyword evidence="3" id="KW-0464">Manganese</keyword>